<dbReference type="PROSITE" id="PS52016">
    <property type="entry name" value="TONB_DEPENDENT_REC_3"/>
    <property type="match status" value="1"/>
</dbReference>
<dbReference type="InterPro" id="IPR037066">
    <property type="entry name" value="Plug_dom_sf"/>
</dbReference>
<dbReference type="GO" id="GO:0009279">
    <property type="term" value="C:cell outer membrane"/>
    <property type="evidence" value="ECO:0007669"/>
    <property type="project" value="UniProtKB-SubCell"/>
</dbReference>
<evidence type="ECO:0000259" key="9">
    <source>
        <dbReference type="SMART" id="SM00965"/>
    </source>
</evidence>
<keyword evidence="2 7" id="KW-0813">Transport</keyword>
<dbReference type="InterPro" id="IPR008969">
    <property type="entry name" value="CarboxyPept-like_regulatory"/>
</dbReference>
<dbReference type="Pfam" id="PF07660">
    <property type="entry name" value="STN"/>
    <property type="match status" value="1"/>
</dbReference>
<evidence type="ECO:0000313" key="10">
    <source>
        <dbReference type="EMBL" id="SMD13282.1"/>
    </source>
</evidence>
<dbReference type="STRING" id="475255.SAMN04488101_11653"/>
<dbReference type="EMBL" id="FWYB01000016">
    <property type="protein sequence ID" value="SMD13282.1"/>
    <property type="molecule type" value="Genomic_DNA"/>
</dbReference>
<evidence type="ECO:0000256" key="6">
    <source>
        <dbReference type="ARBA" id="ARBA00023237"/>
    </source>
</evidence>
<comment type="similarity">
    <text evidence="7">Belongs to the TonB-dependent receptor family.</text>
</comment>
<keyword evidence="6 7" id="KW-0998">Cell outer membrane</keyword>
<keyword evidence="11" id="KW-1185">Reference proteome</keyword>
<organism evidence="10 11">
    <name type="scientific">Pedobacter nyackensis</name>
    <dbReference type="NCBI Taxonomy" id="475255"/>
    <lineage>
        <taxon>Bacteria</taxon>
        <taxon>Pseudomonadati</taxon>
        <taxon>Bacteroidota</taxon>
        <taxon>Sphingobacteriia</taxon>
        <taxon>Sphingobacteriales</taxon>
        <taxon>Sphingobacteriaceae</taxon>
        <taxon>Pedobacter</taxon>
    </lineage>
</organism>
<sequence>MYKILTVLRYGIPSCVHPKLWRIMKLSFFICLLAFLHVSAASIAQKISLDKNNASLRETLNDIRKQSGYSIICDVELLNEAQRINLHIKNVSLDEALKQCFIDQPLSYVINKNTIVITPRPLANSIVKKFLSISGTITDEKNIPLPGVTIKIENSPTGVSTNVKGFYSINVPDEKTVLVFSSVGYLTQRRVVGNAKVINIQMTEENSKLNEIVVVGYGTVLKKDLTGSVGSVKMDEMQKAPVRSFEEALAGRVAGVAVSSGDGQPGSSSTITVRGNNSITQNNSPLYVIDGFPLENADNNAINPAEIESIEILKDASATAIYGARGANGVIMVTTKRGKAGEPVVTYNGYYGLQKNRNEVALMNPYEFVKLQQDLNAVNAEKRYFTNGLTLDSYRTEEGINWQERLFRTAPMQNHYMAVSGGNANTKYSLSGSITNQDGIIVNTGFNRYQGRLILDQKISDKLKTGVNINYSTTSSSGSVVSNSYGSLSTLSLMYSVWAYRPVNGTGNSDDLIDELYDPAIDVNNDLRSNPVITAQNTYNKRNVNSLIINAYAEYNFTKSLKLRVTGGVNRSDQVVNIFNNSQTPLGNPLSPQGKGGPNGSVTNNRINDLLNENTLTYNGVIGKHHKLNVLGGFTVQQTNFNNFGAISLQVPNETLGIGGLDEGTSSTITSVTSLNRLVSFLSRVNYSFKNKYLVTASFRSDGSSKFAPGNKWSYFPSGSIAWRLTSEDFMKKVPVITDAKLRVSYGITGNNRVSDFAYLATLVLPNSAVYPFNNGVNKGAIKTALGNQNLKWENTSQLDLGMDISLLKDRLSFTADYYQKTTYDLLLNANLPPTAGLPNAFKNIGKVRNDGFEFTLNTTNISNTNFSWTTNFNIAFNRNKILALTENQENILTNLAWDANYVNTPLYTGKIGQPIAQFYGYVWDGVYQYDDFDKSTSGVYTLKADVPTNGNTRGSIQPGDIKYIDINGDGVVNADDRTVIGKPYPLYTGGISNTFNYKGFDLNVFFQWSAGNDLFNANRLIFEGSTRLDQNQYASFINRWTPDNQNNNMFRIGGQGPYAYSSRVIEDGSYLRLKTIALGYNLSAPFVKKIKLKTLRIYAAAQNIMTWTNYSGPDPEVSARNSALTPGFDYSAYPRASTITFGLNTTF</sequence>
<dbReference type="SUPFAM" id="SSF56935">
    <property type="entry name" value="Porins"/>
    <property type="match status" value="1"/>
</dbReference>
<dbReference type="Pfam" id="PF07715">
    <property type="entry name" value="Plug"/>
    <property type="match status" value="1"/>
</dbReference>
<dbReference type="AlphaFoldDB" id="A0A1W2EUM7"/>
<evidence type="ECO:0000256" key="1">
    <source>
        <dbReference type="ARBA" id="ARBA00004571"/>
    </source>
</evidence>
<feature type="region of interest" description="Disordered" evidence="8">
    <location>
        <begin position="581"/>
        <end position="601"/>
    </location>
</feature>
<dbReference type="InterPro" id="IPR011662">
    <property type="entry name" value="Secretin/TonB_short_N"/>
</dbReference>
<dbReference type="FunFam" id="2.170.130.10:FF:000008">
    <property type="entry name" value="SusC/RagA family TonB-linked outer membrane protein"/>
    <property type="match status" value="1"/>
</dbReference>
<evidence type="ECO:0000256" key="8">
    <source>
        <dbReference type="SAM" id="MobiDB-lite"/>
    </source>
</evidence>
<proteinExistence type="inferred from homology"/>
<gene>
    <name evidence="10" type="ORF">SAMN04488101_11653</name>
</gene>
<evidence type="ECO:0000256" key="4">
    <source>
        <dbReference type="ARBA" id="ARBA00022692"/>
    </source>
</evidence>
<dbReference type="InterPro" id="IPR012910">
    <property type="entry name" value="Plug_dom"/>
</dbReference>
<evidence type="ECO:0000256" key="5">
    <source>
        <dbReference type="ARBA" id="ARBA00023136"/>
    </source>
</evidence>
<keyword evidence="5 7" id="KW-0472">Membrane</keyword>
<dbReference type="InterPro" id="IPR039426">
    <property type="entry name" value="TonB-dep_rcpt-like"/>
</dbReference>
<keyword evidence="3 7" id="KW-1134">Transmembrane beta strand</keyword>
<evidence type="ECO:0000256" key="7">
    <source>
        <dbReference type="PROSITE-ProRule" id="PRU01360"/>
    </source>
</evidence>
<feature type="domain" description="Secretin/TonB short N-terminal" evidence="9">
    <location>
        <begin position="69"/>
        <end position="120"/>
    </location>
</feature>
<dbReference type="Proteomes" id="UP000192678">
    <property type="component" value="Unassembled WGS sequence"/>
</dbReference>
<name>A0A1W2EUM7_9SPHI</name>
<dbReference type="Gene3D" id="2.170.130.10">
    <property type="entry name" value="TonB-dependent receptor, plug domain"/>
    <property type="match status" value="1"/>
</dbReference>
<protein>
    <submittedName>
        <fullName evidence="10">TonB-linked outer membrane protein, SusC/RagA family</fullName>
    </submittedName>
</protein>
<accession>A0A1W2EUM7</accession>
<dbReference type="Pfam" id="PF13715">
    <property type="entry name" value="CarbopepD_reg_2"/>
    <property type="match status" value="1"/>
</dbReference>
<dbReference type="NCBIfam" id="TIGR04056">
    <property type="entry name" value="OMP_RagA_SusC"/>
    <property type="match status" value="1"/>
</dbReference>
<dbReference type="InterPro" id="IPR023997">
    <property type="entry name" value="TonB-dep_OMP_SusC/RagA_CS"/>
</dbReference>
<evidence type="ECO:0000256" key="2">
    <source>
        <dbReference type="ARBA" id="ARBA00022448"/>
    </source>
</evidence>
<comment type="subcellular location">
    <subcellularLocation>
        <location evidence="1 7">Cell outer membrane</location>
        <topology evidence="1 7">Multi-pass membrane protein</topology>
    </subcellularLocation>
</comment>
<dbReference type="SMART" id="SM00965">
    <property type="entry name" value="STN"/>
    <property type="match status" value="1"/>
</dbReference>
<dbReference type="InterPro" id="IPR023996">
    <property type="entry name" value="TonB-dep_OMP_SusC/RagA"/>
</dbReference>
<keyword evidence="4 7" id="KW-0812">Transmembrane</keyword>
<reference evidence="10 11" key="1">
    <citation type="submission" date="2017-04" db="EMBL/GenBank/DDBJ databases">
        <authorList>
            <person name="Afonso C.L."/>
            <person name="Miller P.J."/>
            <person name="Scott M.A."/>
            <person name="Spackman E."/>
            <person name="Goraichik I."/>
            <person name="Dimitrov K.M."/>
            <person name="Suarez D.L."/>
            <person name="Swayne D.E."/>
        </authorList>
    </citation>
    <scope>NUCLEOTIDE SEQUENCE [LARGE SCALE GENOMIC DNA]</scope>
    <source>
        <strain evidence="10 11">DSM 19625</strain>
    </source>
</reference>
<evidence type="ECO:0000256" key="3">
    <source>
        <dbReference type="ARBA" id="ARBA00022452"/>
    </source>
</evidence>
<dbReference type="Gene3D" id="2.40.170.20">
    <property type="entry name" value="TonB-dependent receptor, beta-barrel domain"/>
    <property type="match status" value="1"/>
</dbReference>
<dbReference type="NCBIfam" id="TIGR04057">
    <property type="entry name" value="SusC_RagA_signa"/>
    <property type="match status" value="1"/>
</dbReference>
<dbReference type="SUPFAM" id="SSF49464">
    <property type="entry name" value="Carboxypeptidase regulatory domain-like"/>
    <property type="match status" value="1"/>
</dbReference>
<evidence type="ECO:0000313" key="11">
    <source>
        <dbReference type="Proteomes" id="UP000192678"/>
    </source>
</evidence>
<dbReference type="Gene3D" id="3.55.50.30">
    <property type="match status" value="1"/>
</dbReference>
<dbReference type="InterPro" id="IPR036942">
    <property type="entry name" value="Beta-barrel_TonB_sf"/>
</dbReference>
<dbReference type="Gene3D" id="2.60.40.1120">
    <property type="entry name" value="Carboxypeptidase-like, regulatory domain"/>
    <property type="match status" value="1"/>
</dbReference>